<dbReference type="OrthoDB" id="435881at2759"/>
<accession>A0A9Q3E0K8</accession>
<dbReference type="InterPro" id="IPR006050">
    <property type="entry name" value="DNA_photolyase_N"/>
</dbReference>
<evidence type="ECO:0000256" key="6">
    <source>
        <dbReference type="PIRSR" id="PIRSR602081-1"/>
    </source>
</evidence>
<dbReference type="InterPro" id="IPR036155">
    <property type="entry name" value="Crypto/Photolyase_N_sf"/>
</dbReference>
<protein>
    <recommendedName>
        <fullName evidence="8">Photolyase/cryptochrome alpha/beta domain-containing protein</fullName>
    </recommendedName>
</protein>
<keyword evidence="5" id="KW-0157">Chromophore</keyword>
<comment type="similarity">
    <text evidence="2">Belongs to the DNA photolyase class-1 family.</text>
</comment>
<dbReference type="Gene3D" id="1.10.579.10">
    <property type="entry name" value="DNA Cyclobutane Dipyrimidine Photolyase, subunit A, domain 3"/>
    <property type="match status" value="1"/>
</dbReference>
<comment type="caution">
    <text evidence="9">The sequence shown here is derived from an EMBL/GenBank/DDBJ whole genome shotgun (WGS) entry which is preliminary data.</text>
</comment>
<feature type="site" description="Electron transfer via tryptophanyl radical" evidence="7">
    <location>
        <position position="477"/>
    </location>
</feature>
<dbReference type="PROSITE" id="PS51645">
    <property type="entry name" value="PHR_CRY_ALPHA_BETA"/>
    <property type="match status" value="1"/>
</dbReference>
<keyword evidence="3 6" id="KW-0285">Flavoprotein</keyword>
<dbReference type="AlphaFoldDB" id="A0A9Q3E0K8"/>
<feature type="binding site" evidence="6">
    <location>
        <begin position="445"/>
        <end position="452"/>
    </location>
    <ligand>
        <name>FAD</name>
        <dbReference type="ChEBI" id="CHEBI:57692"/>
    </ligand>
</feature>
<feature type="binding site" evidence="6">
    <location>
        <position position="385"/>
    </location>
    <ligand>
        <name>FAD</name>
        <dbReference type="ChEBI" id="CHEBI:57692"/>
    </ligand>
</feature>
<keyword evidence="10" id="KW-1185">Reference proteome</keyword>
<dbReference type="Pfam" id="PF03441">
    <property type="entry name" value="FAD_binding_7"/>
    <property type="match status" value="1"/>
</dbReference>
<dbReference type="SUPFAM" id="SSF52425">
    <property type="entry name" value="Cryptochrome/photolyase, N-terminal domain"/>
    <property type="match status" value="1"/>
</dbReference>
<evidence type="ECO:0000256" key="5">
    <source>
        <dbReference type="ARBA" id="ARBA00022991"/>
    </source>
</evidence>
<comment type="cofactor">
    <cofactor evidence="6">
        <name>FAD</name>
        <dbReference type="ChEBI" id="CHEBI:57692"/>
    </cofactor>
    <text evidence="6">Binds 1 FAD per subunit.</text>
</comment>
<organism evidence="9 10">
    <name type="scientific">Austropuccinia psidii MF-1</name>
    <dbReference type="NCBI Taxonomy" id="1389203"/>
    <lineage>
        <taxon>Eukaryota</taxon>
        <taxon>Fungi</taxon>
        <taxon>Dikarya</taxon>
        <taxon>Basidiomycota</taxon>
        <taxon>Pucciniomycotina</taxon>
        <taxon>Pucciniomycetes</taxon>
        <taxon>Pucciniales</taxon>
        <taxon>Sphaerophragmiaceae</taxon>
        <taxon>Austropuccinia</taxon>
    </lineage>
</organism>
<feature type="site" description="Electron transfer via tryptophanyl radical" evidence="7">
    <location>
        <position position="530"/>
    </location>
</feature>
<comment type="cofactor">
    <cofactor evidence="1">
        <name>(6R)-5,10-methylene-5,6,7,8-tetrahydrofolate</name>
        <dbReference type="ChEBI" id="CHEBI:15636"/>
    </cofactor>
</comment>
<sequence length="645" mass="73901">MANFFPRFARRGGWIRWCPGKGPPLVPASRLPASESCPYKTCLSAPCSWQPSAYQQSILFISSHPQIMVASLKRSASSEISGLAQKHQKSGQQTPYEDLLQLLDKREPSKRSTEDKGRPVVYWMRMRDLRLSDNRALAVASQQARNQQGHLVVLHVFSPGDYRAHDRSPRRIDFVLRNLVDLRTRLHSLNIPLYTVTFEPRKEIPQKVIDLIQNWGANHLFANIEHEIDELRRDIRVVKLGRDHKIEVDLFHDTCIVEPGKVLTKQNNPYSVFGPWQRNWANLVNSNFDDYIESAAECGSNNEDAKTDNIIGKLFESEVPSFIPGFQLSPEEIKAMKEHWKEGEQAAQDLLQDFLHTPIKSPSSHQTTLTDDAKSKKRPAAVIEYSTLRNRPDLPGTSKLSAYLAAGVISPRACIRASFGAGTTKPVNKLQVDRRDLGVGVWQSELGWRDFYQHVLAAWPRVSMGKAFHEQYEKMVWEHDEKFFQKWKDGMTGYPFIDACMRQLKQLGYMHNRGRMCVAMFLTKDLMMDWHLGEKWFMQNLVDGDLGSNNGGWQWSSSTGTDSQPYFRIFAPLAQSEKSDPNGDFIRYWVPELKSLSAKNIHDPFHSLSKEKFEKLNYPKPMVDHAVVRKRALARYKNPGCSDNE</sequence>
<feature type="binding site" evidence="6">
    <location>
        <begin position="397"/>
        <end position="401"/>
    </location>
    <ligand>
        <name>FAD</name>
        <dbReference type="ChEBI" id="CHEBI:57692"/>
    </ligand>
</feature>
<evidence type="ECO:0000256" key="1">
    <source>
        <dbReference type="ARBA" id="ARBA00001932"/>
    </source>
</evidence>
<keyword evidence="4 6" id="KW-0274">FAD</keyword>
<dbReference type="FunFam" id="1.10.579.10:FF:000003">
    <property type="entry name" value="Deoxyribodipyrimidine photo-lyase"/>
    <property type="match status" value="1"/>
</dbReference>
<dbReference type="GO" id="GO:0005737">
    <property type="term" value="C:cytoplasm"/>
    <property type="evidence" value="ECO:0007669"/>
    <property type="project" value="TreeGrafter"/>
</dbReference>
<feature type="binding site" evidence="6">
    <location>
        <begin position="543"/>
        <end position="545"/>
    </location>
    <ligand>
        <name>FAD</name>
        <dbReference type="ChEBI" id="CHEBI:57692"/>
    </ligand>
</feature>
<evidence type="ECO:0000256" key="3">
    <source>
        <dbReference type="ARBA" id="ARBA00022630"/>
    </source>
</evidence>
<dbReference type="GO" id="GO:0043153">
    <property type="term" value="P:entrainment of circadian clock by photoperiod"/>
    <property type="evidence" value="ECO:0007669"/>
    <property type="project" value="TreeGrafter"/>
</dbReference>
<dbReference type="GO" id="GO:0006139">
    <property type="term" value="P:nucleobase-containing compound metabolic process"/>
    <property type="evidence" value="ECO:0007669"/>
    <property type="project" value="UniProtKB-ARBA"/>
</dbReference>
<feature type="domain" description="Photolyase/cryptochrome alpha/beta" evidence="8">
    <location>
        <begin position="119"/>
        <end position="256"/>
    </location>
</feature>
<evidence type="ECO:0000313" key="9">
    <source>
        <dbReference type="EMBL" id="MBW0512689.1"/>
    </source>
</evidence>
<dbReference type="InterPro" id="IPR036134">
    <property type="entry name" value="Crypto/Photolyase_FAD-like_sf"/>
</dbReference>
<dbReference type="InterPro" id="IPR014729">
    <property type="entry name" value="Rossmann-like_a/b/a_fold"/>
</dbReference>
<dbReference type="GO" id="GO:0003904">
    <property type="term" value="F:deoxyribodipyrimidine photo-lyase activity"/>
    <property type="evidence" value="ECO:0007669"/>
    <property type="project" value="TreeGrafter"/>
</dbReference>
<dbReference type="GO" id="GO:0005634">
    <property type="term" value="C:nucleus"/>
    <property type="evidence" value="ECO:0007669"/>
    <property type="project" value="TreeGrafter"/>
</dbReference>
<dbReference type="EMBL" id="AVOT02022939">
    <property type="protein sequence ID" value="MBW0512689.1"/>
    <property type="molecule type" value="Genomic_DNA"/>
</dbReference>
<dbReference type="Pfam" id="PF00875">
    <property type="entry name" value="DNA_photolyase"/>
    <property type="match status" value="1"/>
</dbReference>
<dbReference type="GO" id="GO:0003677">
    <property type="term" value="F:DNA binding"/>
    <property type="evidence" value="ECO:0007669"/>
    <property type="project" value="TreeGrafter"/>
</dbReference>
<feature type="site" description="Electron transfer via tryptophanyl radical" evidence="7">
    <location>
        <position position="553"/>
    </location>
</feature>
<reference evidence="9" key="1">
    <citation type="submission" date="2021-03" db="EMBL/GenBank/DDBJ databases">
        <title>Draft genome sequence of rust myrtle Austropuccinia psidii MF-1, a brazilian biotype.</title>
        <authorList>
            <person name="Quecine M.C."/>
            <person name="Pachon D.M.R."/>
            <person name="Bonatelli M.L."/>
            <person name="Correr F.H."/>
            <person name="Franceschini L.M."/>
            <person name="Leite T.F."/>
            <person name="Margarido G.R.A."/>
            <person name="Almeida C.A."/>
            <person name="Ferrarezi J.A."/>
            <person name="Labate C.A."/>
        </authorList>
    </citation>
    <scope>NUCLEOTIDE SEQUENCE</scope>
    <source>
        <strain evidence="9">MF-1</strain>
    </source>
</reference>
<dbReference type="InterPro" id="IPR005101">
    <property type="entry name" value="Cryptochr/Photolyase_FAD-bd"/>
</dbReference>
<dbReference type="PANTHER" id="PTHR11455">
    <property type="entry name" value="CRYPTOCHROME"/>
    <property type="match status" value="1"/>
</dbReference>
<evidence type="ECO:0000256" key="2">
    <source>
        <dbReference type="ARBA" id="ARBA00005862"/>
    </source>
</evidence>
<gene>
    <name evidence="9" type="ORF">O181_052404</name>
</gene>
<dbReference type="GO" id="GO:0032922">
    <property type="term" value="P:circadian regulation of gene expression"/>
    <property type="evidence" value="ECO:0007669"/>
    <property type="project" value="TreeGrafter"/>
</dbReference>
<dbReference type="GO" id="GO:0006950">
    <property type="term" value="P:response to stress"/>
    <property type="evidence" value="ECO:0007669"/>
    <property type="project" value="UniProtKB-ARBA"/>
</dbReference>
<dbReference type="PANTHER" id="PTHR11455:SF18">
    <property type="entry name" value="SI:CH1073-390K14.1"/>
    <property type="match status" value="1"/>
</dbReference>
<evidence type="ECO:0000313" key="10">
    <source>
        <dbReference type="Proteomes" id="UP000765509"/>
    </source>
</evidence>
<dbReference type="GO" id="GO:0071949">
    <property type="term" value="F:FAD binding"/>
    <property type="evidence" value="ECO:0007669"/>
    <property type="project" value="TreeGrafter"/>
</dbReference>
<dbReference type="SUPFAM" id="SSF48173">
    <property type="entry name" value="Cryptochrome/photolyase FAD-binding domain"/>
    <property type="match status" value="1"/>
</dbReference>
<proteinExistence type="inferred from homology"/>
<evidence type="ECO:0000259" key="8">
    <source>
        <dbReference type="PROSITE" id="PS51645"/>
    </source>
</evidence>
<dbReference type="Proteomes" id="UP000765509">
    <property type="component" value="Unassembled WGS sequence"/>
</dbReference>
<name>A0A9Q3E0K8_9BASI</name>
<evidence type="ECO:0000256" key="4">
    <source>
        <dbReference type="ARBA" id="ARBA00022827"/>
    </source>
</evidence>
<evidence type="ECO:0000256" key="7">
    <source>
        <dbReference type="PIRSR" id="PIRSR602081-2"/>
    </source>
</evidence>
<dbReference type="InterPro" id="IPR002081">
    <property type="entry name" value="Cryptochrome/DNA_photolyase_1"/>
</dbReference>
<dbReference type="Gene3D" id="1.25.40.80">
    <property type="match status" value="1"/>
</dbReference>
<dbReference type="Gene3D" id="3.40.50.620">
    <property type="entry name" value="HUPs"/>
    <property type="match status" value="1"/>
</dbReference>
<feature type="binding site" evidence="6">
    <location>
        <position position="442"/>
    </location>
    <ligand>
        <name>FAD</name>
        <dbReference type="ChEBI" id="CHEBI:57692"/>
    </ligand>
</feature>